<evidence type="ECO:0000256" key="3">
    <source>
        <dbReference type="ARBA" id="ARBA00022670"/>
    </source>
</evidence>
<name>A0A8H4VRV0_9HELO</name>
<sequence length="494" mass="54469">MEFKFSQGGAILAFTIYLLSTQFQTASGSTILSPELRGKRSIVERDGVTHTIFEHEATGAQLDFVKNSGVCETTPGVNQYSGYLNVGTNMSMWFWFFEARHEPSTAPLALWLNGGPGCSSMIGLFQENGPCNFVNGSSTPSLNPYSWNEYANMLYVDQPIGSGFSYGTDNVNSTVTAAPFVWKLMQAFFANFPQYETRDFGLFTESYGGHYGPEFAYYFENQNTAILENKVKGLPINLVALGINNGWYDDIIQEREFISFSQNNSYFPLINATIAADYMADYNIGCLAPLENCNATTGENAECFAGQEGCNTVDNKYSVYYPNVDAYDIRQPGNGTFPPETYVNYLTDPKIMKAIGAKVTYSKCSKAASSPFGADSDGERSFIPTLSNLVQSGLRTLIWAGDADSVCDWFGGLASVNNLTWSGGDRFRQTGVQNYTVGGVPGGEFKNVENLSWLRVFQSGHEVPAFQPALALQVFKQTLQKKADFLDLDTLRNE</sequence>
<evidence type="ECO:0000313" key="8">
    <source>
        <dbReference type="Proteomes" id="UP000566819"/>
    </source>
</evidence>
<dbReference type="GO" id="GO:0006508">
    <property type="term" value="P:proteolysis"/>
    <property type="evidence" value="ECO:0007669"/>
    <property type="project" value="UniProtKB-KW"/>
</dbReference>
<keyword evidence="4 6" id="KW-0378">Hydrolase</keyword>
<comment type="similarity">
    <text evidence="1 6">Belongs to the peptidase S10 family.</text>
</comment>
<evidence type="ECO:0000256" key="1">
    <source>
        <dbReference type="ARBA" id="ARBA00009431"/>
    </source>
</evidence>
<dbReference type="OrthoDB" id="443318at2759"/>
<dbReference type="GO" id="GO:0000324">
    <property type="term" value="C:fungal-type vacuole"/>
    <property type="evidence" value="ECO:0007669"/>
    <property type="project" value="TreeGrafter"/>
</dbReference>
<dbReference type="EMBL" id="JAAMPI010002019">
    <property type="protein sequence ID" value="KAF4620113.1"/>
    <property type="molecule type" value="Genomic_DNA"/>
</dbReference>
<keyword evidence="5" id="KW-0325">Glycoprotein</keyword>
<evidence type="ECO:0000256" key="6">
    <source>
        <dbReference type="RuleBase" id="RU361156"/>
    </source>
</evidence>
<keyword evidence="6" id="KW-0732">Signal</keyword>
<feature type="chain" id="PRO_5034884233" description="Carboxypeptidase" evidence="6">
    <location>
        <begin position="29"/>
        <end position="494"/>
    </location>
</feature>
<feature type="signal peptide" evidence="6">
    <location>
        <begin position="1"/>
        <end position="28"/>
    </location>
</feature>
<keyword evidence="8" id="KW-1185">Reference proteome</keyword>
<keyword evidence="3 6" id="KW-0645">Protease</keyword>
<dbReference type="PROSITE" id="PS00560">
    <property type="entry name" value="CARBOXYPEPT_SER_HIS"/>
    <property type="match status" value="1"/>
</dbReference>
<dbReference type="InterPro" id="IPR018202">
    <property type="entry name" value="Ser_caboxypep_ser_AS"/>
</dbReference>
<keyword evidence="2 6" id="KW-0121">Carboxypeptidase</keyword>
<dbReference type="InterPro" id="IPR029058">
    <property type="entry name" value="AB_hydrolase_fold"/>
</dbReference>
<evidence type="ECO:0000256" key="2">
    <source>
        <dbReference type="ARBA" id="ARBA00022645"/>
    </source>
</evidence>
<dbReference type="SUPFAM" id="SSF53474">
    <property type="entry name" value="alpha/beta-Hydrolases"/>
    <property type="match status" value="1"/>
</dbReference>
<reference evidence="7 8" key="1">
    <citation type="submission" date="2020-03" db="EMBL/GenBank/DDBJ databases">
        <title>Draft Genome Sequence of Cudoniella acicularis.</title>
        <authorList>
            <person name="Buettner E."/>
            <person name="Kellner H."/>
        </authorList>
    </citation>
    <scope>NUCLEOTIDE SEQUENCE [LARGE SCALE GENOMIC DNA]</scope>
    <source>
        <strain evidence="7 8">DSM 108380</strain>
    </source>
</reference>
<comment type="caution">
    <text evidence="7">The sequence shown here is derived from an EMBL/GenBank/DDBJ whole genome shotgun (WGS) entry which is preliminary data.</text>
</comment>
<gene>
    <name evidence="7" type="ORF">G7Y89_g14707</name>
</gene>
<evidence type="ECO:0000313" key="7">
    <source>
        <dbReference type="EMBL" id="KAF4620113.1"/>
    </source>
</evidence>
<dbReference type="Gene3D" id="3.40.50.1820">
    <property type="entry name" value="alpha/beta hydrolase"/>
    <property type="match status" value="1"/>
</dbReference>
<accession>A0A8H4VRV0</accession>
<dbReference type="Proteomes" id="UP000566819">
    <property type="component" value="Unassembled WGS sequence"/>
</dbReference>
<organism evidence="7 8">
    <name type="scientific">Cudoniella acicularis</name>
    <dbReference type="NCBI Taxonomy" id="354080"/>
    <lineage>
        <taxon>Eukaryota</taxon>
        <taxon>Fungi</taxon>
        <taxon>Dikarya</taxon>
        <taxon>Ascomycota</taxon>
        <taxon>Pezizomycotina</taxon>
        <taxon>Leotiomycetes</taxon>
        <taxon>Helotiales</taxon>
        <taxon>Tricladiaceae</taxon>
        <taxon>Cudoniella</taxon>
    </lineage>
</organism>
<dbReference type="InterPro" id="IPR033124">
    <property type="entry name" value="Ser_caboxypep_his_AS"/>
</dbReference>
<protein>
    <recommendedName>
        <fullName evidence="6">Carboxypeptidase</fullName>
        <ecNumber evidence="6">3.4.16.-</ecNumber>
    </recommendedName>
</protein>
<dbReference type="InterPro" id="IPR001563">
    <property type="entry name" value="Peptidase_S10"/>
</dbReference>
<dbReference type="GO" id="GO:0004185">
    <property type="term" value="F:serine-type carboxypeptidase activity"/>
    <property type="evidence" value="ECO:0007669"/>
    <property type="project" value="UniProtKB-UniRule"/>
</dbReference>
<evidence type="ECO:0000256" key="4">
    <source>
        <dbReference type="ARBA" id="ARBA00022801"/>
    </source>
</evidence>
<dbReference type="PRINTS" id="PR00724">
    <property type="entry name" value="CRBOXYPTASEC"/>
</dbReference>
<dbReference type="EC" id="3.4.16.-" evidence="6"/>
<evidence type="ECO:0000256" key="5">
    <source>
        <dbReference type="ARBA" id="ARBA00023180"/>
    </source>
</evidence>
<dbReference type="PROSITE" id="PS00131">
    <property type="entry name" value="CARBOXYPEPT_SER_SER"/>
    <property type="match status" value="1"/>
</dbReference>
<proteinExistence type="inferred from homology"/>
<dbReference type="Pfam" id="PF00450">
    <property type="entry name" value="Peptidase_S10"/>
    <property type="match status" value="1"/>
</dbReference>
<dbReference type="AlphaFoldDB" id="A0A8H4VRV0"/>
<dbReference type="PANTHER" id="PTHR11802:SF453">
    <property type="entry name" value="S1, PUTATIVE-RELATED"/>
    <property type="match status" value="1"/>
</dbReference>
<dbReference type="PANTHER" id="PTHR11802">
    <property type="entry name" value="SERINE PROTEASE FAMILY S10 SERINE CARBOXYPEPTIDASE"/>
    <property type="match status" value="1"/>
</dbReference>